<sequence>HEAEVLIKPKGCPFIIEYFGGQFTADENGENVYNLFLEYASGGSLHHLIKKSD</sequence>
<protein>
    <submittedName>
        <fullName evidence="1">PREDICTED: mitogen-activated kinase kinase</fullName>
    </submittedName>
</protein>
<dbReference type="InterPro" id="IPR011009">
    <property type="entry name" value="Kinase-like_dom_sf"/>
</dbReference>
<evidence type="ECO:0000313" key="2">
    <source>
        <dbReference type="Proteomes" id="UP000327085"/>
    </source>
</evidence>
<keyword evidence="1" id="KW-0418">Kinase</keyword>
<gene>
    <name evidence="1" type="ORF">ALMOND_2B018418</name>
</gene>
<organism evidence="1 2">
    <name type="scientific">Prunus dulcis</name>
    <name type="common">Almond</name>
    <name type="synonym">Amygdalus dulcis</name>
    <dbReference type="NCBI Taxonomy" id="3755"/>
    <lineage>
        <taxon>Eukaryota</taxon>
        <taxon>Viridiplantae</taxon>
        <taxon>Streptophyta</taxon>
        <taxon>Embryophyta</taxon>
        <taxon>Tracheophyta</taxon>
        <taxon>Spermatophyta</taxon>
        <taxon>Magnoliopsida</taxon>
        <taxon>eudicotyledons</taxon>
        <taxon>Gunneridae</taxon>
        <taxon>Pentapetalae</taxon>
        <taxon>rosids</taxon>
        <taxon>fabids</taxon>
        <taxon>Rosales</taxon>
        <taxon>Rosaceae</taxon>
        <taxon>Amygdaloideae</taxon>
        <taxon>Amygdaleae</taxon>
        <taxon>Prunus</taxon>
    </lineage>
</organism>
<reference evidence="2" key="1">
    <citation type="journal article" date="2020" name="Plant J.">
        <title>Transposons played a major role in the diversification between the closely related almond and peach genomes: results from the almond genome sequence.</title>
        <authorList>
            <person name="Alioto T."/>
            <person name="Alexiou K.G."/>
            <person name="Bardil A."/>
            <person name="Barteri F."/>
            <person name="Castanera R."/>
            <person name="Cruz F."/>
            <person name="Dhingra A."/>
            <person name="Duval H."/>
            <person name="Fernandez I Marti A."/>
            <person name="Frias L."/>
            <person name="Galan B."/>
            <person name="Garcia J.L."/>
            <person name="Howad W."/>
            <person name="Gomez-Garrido J."/>
            <person name="Gut M."/>
            <person name="Julca I."/>
            <person name="Morata J."/>
            <person name="Puigdomenech P."/>
            <person name="Ribeca P."/>
            <person name="Rubio Cabetas M.J."/>
            <person name="Vlasova A."/>
            <person name="Wirthensohn M."/>
            <person name="Garcia-Mas J."/>
            <person name="Gabaldon T."/>
            <person name="Casacuberta J.M."/>
            <person name="Arus P."/>
        </authorList>
    </citation>
    <scope>NUCLEOTIDE SEQUENCE [LARGE SCALE GENOMIC DNA]</scope>
    <source>
        <strain evidence="2">cv. Texas</strain>
    </source>
</reference>
<dbReference type="Gramene" id="VVA39118">
    <property type="protein sequence ID" value="VVA39118"/>
    <property type="gene ID" value="Prudul26B018418"/>
</dbReference>
<proteinExistence type="predicted"/>
<feature type="non-terminal residue" evidence="1">
    <location>
        <position position="53"/>
    </location>
</feature>
<feature type="non-terminal residue" evidence="1">
    <location>
        <position position="1"/>
    </location>
</feature>
<keyword evidence="1" id="KW-0808">Transferase</keyword>
<dbReference type="Proteomes" id="UP000327085">
    <property type="component" value="Unassembled WGS sequence"/>
</dbReference>
<accession>A0A5E4GHW8</accession>
<dbReference type="GO" id="GO:0016301">
    <property type="term" value="F:kinase activity"/>
    <property type="evidence" value="ECO:0007669"/>
    <property type="project" value="UniProtKB-KW"/>
</dbReference>
<name>A0A5E4GHW8_PRUDU</name>
<evidence type="ECO:0000313" key="1">
    <source>
        <dbReference type="EMBL" id="VVA39118.1"/>
    </source>
</evidence>
<dbReference type="InParanoid" id="A0A5E4GHW8"/>
<dbReference type="AlphaFoldDB" id="A0A5E4GHW8"/>
<dbReference type="SUPFAM" id="SSF56112">
    <property type="entry name" value="Protein kinase-like (PK-like)"/>
    <property type="match status" value="1"/>
</dbReference>
<dbReference type="EMBL" id="CABIKO010000741">
    <property type="protein sequence ID" value="VVA39118.1"/>
    <property type="molecule type" value="Genomic_DNA"/>
</dbReference>